<evidence type="ECO:0000313" key="2">
    <source>
        <dbReference type="EMBL" id="TDH67724.1"/>
    </source>
</evidence>
<dbReference type="GeneID" id="94345720"/>
<organism evidence="2 3">
    <name type="scientific">Bremia lactucae</name>
    <name type="common">Lettuce downy mildew</name>
    <dbReference type="NCBI Taxonomy" id="4779"/>
    <lineage>
        <taxon>Eukaryota</taxon>
        <taxon>Sar</taxon>
        <taxon>Stramenopiles</taxon>
        <taxon>Oomycota</taxon>
        <taxon>Peronosporomycetes</taxon>
        <taxon>Peronosporales</taxon>
        <taxon>Peronosporaceae</taxon>
        <taxon>Bremia</taxon>
    </lineage>
</organism>
<dbReference type="AlphaFoldDB" id="A0A976IDI6"/>
<dbReference type="KEGG" id="blac:94345720"/>
<evidence type="ECO:0000313" key="3">
    <source>
        <dbReference type="Proteomes" id="UP000294530"/>
    </source>
</evidence>
<dbReference type="OrthoDB" id="74014at2759"/>
<name>A0A976IDI6_BRELC</name>
<feature type="region of interest" description="Disordered" evidence="1">
    <location>
        <begin position="1"/>
        <end position="30"/>
    </location>
</feature>
<dbReference type="Proteomes" id="UP000294530">
    <property type="component" value="Unassembled WGS sequence"/>
</dbReference>
<sequence>MPQSRELANKKNDHKDRHSRGPMGLSAAGPKKGMIAAIKTDMVCAHNWGVSTAEEDAIVAVDRKDPNYDSSEEQKVKI</sequence>
<accession>A0A976IDI6</accession>
<proteinExistence type="predicted"/>
<dbReference type="EMBL" id="SHOA02000013">
    <property type="protein sequence ID" value="TDH67724.1"/>
    <property type="molecule type" value="Genomic_DNA"/>
</dbReference>
<dbReference type="RefSeq" id="XP_067817223.1">
    <property type="nucleotide sequence ID" value="XM_067960049.1"/>
</dbReference>
<reference evidence="2 3" key="1">
    <citation type="journal article" date="2021" name="Genome Biol.">
        <title>AFLAP: assembly-free linkage analysis pipeline using k-mers from genome sequencing data.</title>
        <authorList>
            <person name="Fletcher K."/>
            <person name="Zhang L."/>
            <person name="Gil J."/>
            <person name="Han R."/>
            <person name="Cavanaugh K."/>
            <person name="Michelmore R."/>
        </authorList>
    </citation>
    <scope>NUCLEOTIDE SEQUENCE [LARGE SCALE GENOMIC DNA]</scope>
    <source>
        <strain evidence="2 3">SF5</strain>
    </source>
</reference>
<keyword evidence="3" id="KW-1185">Reference proteome</keyword>
<feature type="compositionally biased region" description="Basic and acidic residues" evidence="1">
    <location>
        <begin position="7"/>
        <end position="16"/>
    </location>
</feature>
<gene>
    <name evidence="2" type="ORF">CCR75_001948</name>
</gene>
<protein>
    <submittedName>
        <fullName evidence="2">Uncharacterized protein</fullName>
    </submittedName>
</protein>
<comment type="caution">
    <text evidence="2">The sequence shown here is derived from an EMBL/GenBank/DDBJ whole genome shotgun (WGS) entry which is preliminary data.</text>
</comment>
<evidence type="ECO:0000256" key="1">
    <source>
        <dbReference type="SAM" id="MobiDB-lite"/>
    </source>
</evidence>